<reference evidence="2 3" key="2">
    <citation type="submission" date="2024-07" db="EMBL/GenBank/DDBJ databases">
        <authorList>
            <person name="Akdeniz Z."/>
        </authorList>
    </citation>
    <scope>NUCLEOTIDE SEQUENCE [LARGE SCALE GENOMIC DNA]</scope>
</reference>
<name>A0AA86PS95_9EUKA</name>
<organism evidence="1">
    <name type="scientific">Hexamita inflata</name>
    <dbReference type="NCBI Taxonomy" id="28002"/>
    <lineage>
        <taxon>Eukaryota</taxon>
        <taxon>Metamonada</taxon>
        <taxon>Diplomonadida</taxon>
        <taxon>Hexamitidae</taxon>
        <taxon>Hexamitinae</taxon>
        <taxon>Hexamita</taxon>
    </lineage>
</organism>
<keyword evidence="3" id="KW-1185">Reference proteome</keyword>
<dbReference type="EMBL" id="CAXDID020000203">
    <property type="protein sequence ID" value="CAL6054673.1"/>
    <property type="molecule type" value="Genomic_DNA"/>
</dbReference>
<sequence>MSDSDLSVYDYSSESSGVILHNIGDQIQLQSDTLIVIQNNQIILVKQQQCCLLDSNLIIQQIEQNSCTTPLKVIVYQNRYVVQSANALYYLNGCSLEQFISCESIEDIFIVEDKLYVLRYERIYLFTNNRLKIDRFQPGYMHMYQFCGASYSLESSLPQIKKQTTSLYKLGQQKQVIQEYQDQFPIFNSLNILVFKDNNHIYVFNLTNEQLVQVNEKFDENQINNQIEVGENGVQLKRQIQEELFGTEIYELTCQMIKEWNDKNKIIIMSQKLEKCQLMHVFKPLPYVDLYIAIENNLLHIVDKEMNILKQTPINCELYSGYEDCTMCDDPIIFEGYFSNVILCKGVIYIQVMNKIYYLKDSMLQFFIEIPDFEYNDTNSYYCVIFSVQNELYVRNMQRYYIYRDEQLQPIKEQLIWAFQSHNQVFIYEWTQDQTDDVMKVSEFLSDKEERHIIDLPKVDYASYTQNGIMIVLYYDTCSQIIDLQTGNKIEIQIDQDDPLKYIELGDFGLQFQKDIVSKYLGVGVYQRQLEIYQKFMAQQMKYPGYLHEIHNIIPFKLILEQYKIQFSERVGKTLNKIIALNEKIISKQTQILGQIDIQVSIQHNLVLLLQQSIFGEVTQ</sequence>
<proteinExistence type="predicted"/>
<evidence type="ECO:0000313" key="1">
    <source>
        <dbReference type="EMBL" id="CAI9940082.1"/>
    </source>
</evidence>
<dbReference type="Proteomes" id="UP001642409">
    <property type="component" value="Unassembled WGS sequence"/>
</dbReference>
<gene>
    <name evidence="1" type="ORF">HINF_LOCUS27727</name>
    <name evidence="2" type="ORF">HINF_LOCUS46178</name>
</gene>
<accession>A0AA86PS95</accession>
<dbReference type="EMBL" id="CATOUU010000673">
    <property type="protein sequence ID" value="CAI9940082.1"/>
    <property type="molecule type" value="Genomic_DNA"/>
</dbReference>
<protein>
    <submittedName>
        <fullName evidence="1">Uncharacterized protein</fullName>
    </submittedName>
</protein>
<evidence type="ECO:0000313" key="2">
    <source>
        <dbReference type="EMBL" id="CAL6054673.1"/>
    </source>
</evidence>
<dbReference type="AlphaFoldDB" id="A0AA86PS95"/>
<comment type="caution">
    <text evidence="1">The sequence shown here is derived from an EMBL/GenBank/DDBJ whole genome shotgun (WGS) entry which is preliminary data.</text>
</comment>
<reference evidence="1" key="1">
    <citation type="submission" date="2023-06" db="EMBL/GenBank/DDBJ databases">
        <authorList>
            <person name="Kurt Z."/>
        </authorList>
    </citation>
    <scope>NUCLEOTIDE SEQUENCE</scope>
</reference>
<evidence type="ECO:0000313" key="3">
    <source>
        <dbReference type="Proteomes" id="UP001642409"/>
    </source>
</evidence>